<protein>
    <submittedName>
        <fullName evidence="10">Protein CREG1</fullName>
    </submittedName>
</protein>
<evidence type="ECO:0000256" key="7">
    <source>
        <dbReference type="SAM" id="SignalP"/>
    </source>
</evidence>
<dbReference type="SUPFAM" id="SSF50475">
    <property type="entry name" value="FMN-binding split barrel"/>
    <property type="match status" value="1"/>
</dbReference>
<dbReference type="InterPro" id="IPR055343">
    <property type="entry name" value="CREG_beta-barrel"/>
</dbReference>
<dbReference type="PANTHER" id="PTHR13343">
    <property type="entry name" value="CREG1 PROTEIN"/>
    <property type="match status" value="1"/>
</dbReference>
<name>A0A6P3E295_BOMIM</name>
<dbReference type="OrthoDB" id="46836at2759"/>
<evidence type="ECO:0000256" key="3">
    <source>
        <dbReference type="ARBA" id="ARBA00022525"/>
    </source>
</evidence>
<dbReference type="FunFam" id="2.30.110.10:FF:000004">
    <property type="entry name" value="Cellular repressor of E1A-stimulated genes 1"/>
    <property type="match status" value="1"/>
</dbReference>
<keyword evidence="5" id="KW-0325">Glycoprotein</keyword>
<accession>A0A6P3E295</accession>
<dbReference type="PANTHER" id="PTHR13343:SF17">
    <property type="entry name" value="CELLULAR REPRESSOR OF E1A-STIMULATED GENES, ISOFORM A"/>
    <property type="match status" value="1"/>
</dbReference>
<dbReference type="KEGG" id="bim:100749934"/>
<comment type="similarity">
    <text evidence="2">Belongs to the CREG family.</text>
</comment>
<proteinExistence type="inferred from homology"/>
<evidence type="ECO:0000313" key="9">
    <source>
        <dbReference type="Proteomes" id="UP000515180"/>
    </source>
</evidence>
<dbReference type="GeneID" id="100749934"/>
<dbReference type="InterPro" id="IPR012349">
    <property type="entry name" value="Split_barrel_FMN-bd"/>
</dbReference>
<dbReference type="GO" id="GO:0005615">
    <property type="term" value="C:extracellular space"/>
    <property type="evidence" value="ECO:0007669"/>
    <property type="project" value="TreeGrafter"/>
</dbReference>
<evidence type="ECO:0000259" key="8">
    <source>
        <dbReference type="Pfam" id="PF13883"/>
    </source>
</evidence>
<dbReference type="Gene3D" id="2.30.110.10">
    <property type="entry name" value="Electron Transport, Fmn-binding Protein, Chain A"/>
    <property type="match status" value="1"/>
</dbReference>
<dbReference type="GO" id="GO:0005737">
    <property type="term" value="C:cytoplasm"/>
    <property type="evidence" value="ECO:0007669"/>
    <property type="project" value="UniProtKB-ARBA"/>
</dbReference>
<evidence type="ECO:0000256" key="1">
    <source>
        <dbReference type="ARBA" id="ARBA00004613"/>
    </source>
</evidence>
<dbReference type="RefSeq" id="XP_003493772.1">
    <property type="nucleotide sequence ID" value="XM_003493724.4"/>
</dbReference>
<keyword evidence="9" id="KW-1185">Reference proteome</keyword>
<keyword evidence="3" id="KW-0964">Secreted</keyword>
<feature type="compositionally biased region" description="Basic and acidic residues" evidence="6">
    <location>
        <begin position="50"/>
        <end position="76"/>
    </location>
</feature>
<feature type="domain" description="CREG-like beta-barrel" evidence="8">
    <location>
        <begin position="83"/>
        <end position="250"/>
    </location>
</feature>
<sequence>MIFRFAVFLSFLIFTIEAKKYSQFSEAEHWQEFEEFLKWKKAKEMSENDSGEIKYEKHQHHEDHHNMYKSSERDRQLPVNNPPPIDQAALMARYIVNQADWVSVATISARKDIESFPAVNLVSYSDGLLGNGSGIPYLYLTTLDFPAKDLAKDNRASMLMSLAQGEYCRNKRWDPMDPRCARVLLTGKIKPLKNESAEIEVAKKAVFTRHPGLINMPADHHFYFAKLKIISVVVLDTFGGPKYVSVQDYLHPPTTNIIEEFMKHFPLKSYESKSEEEYSPISNILHPVVQRV</sequence>
<dbReference type="CTD" id="42092"/>
<dbReference type="OMA" id="NQADWVS"/>
<dbReference type="GO" id="GO:0012505">
    <property type="term" value="C:endomembrane system"/>
    <property type="evidence" value="ECO:0007669"/>
    <property type="project" value="UniProtKB-ARBA"/>
</dbReference>
<evidence type="ECO:0000256" key="6">
    <source>
        <dbReference type="SAM" id="MobiDB-lite"/>
    </source>
</evidence>
<evidence type="ECO:0000256" key="4">
    <source>
        <dbReference type="ARBA" id="ARBA00022729"/>
    </source>
</evidence>
<feature type="region of interest" description="Disordered" evidence="6">
    <location>
        <begin position="50"/>
        <end position="77"/>
    </location>
</feature>
<evidence type="ECO:0000313" key="10">
    <source>
        <dbReference type="RefSeq" id="XP_003493772.1"/>
    </source>
</evidence>
<dbReference type="Pfam" id="PF13883">
    <property type="entry name" value="CREG_beta-barrel"/>
    <property type="match status" value="1"/>
</dbReference>
<reference evidence="10" key="1">
    <citation type="submission" date="2025-08" db="UniProtKB">
        <authorList>
            <consortium name="RefSeq"/>
        </authorList>
    </citation>
    <scope>IDENTIFICATION</scope>
</reference>
<evidence type="ECO:0000256" key="2">
    <source>
        <dbReference type="ARBA" id="ARBA00009230"/>
    </source>
</evidence>
<feature type="chain" id="PRO_5027582001" evidence="7">
    <location>
        <begin position="19"/>
        <end position="292"/>
    </location>
</feature>
<dbReference type="AlphaFoldDB" id="A0A6P3E295"/>
<comment type="subcellular location">
    <subcellularLocation>
        <location evidence="1">Secreted</location>
    </subcellularLocation>
</comment>
<organism evidence="9 10">
    <name type="scientific">Bombus impatiens</name>
    <name type="common">Bumblebee</name>
    <dbReference type="NCBI Taxonomy" id="132113"/>
    <lineage>
        <taxon>Eukaryota</taxon>
        <taxon>Metazoa</taxon>
        <taxon>Ecdysozoa</taxon>
        <taxon>Arthropoda</taxon>
        <taxon>Hexapoda</taxon>
        <taxon>Insecta</taxon>
        <taxon>Pterygota</taxon>
        <taxon>Neoptera</taxon>
        <taxon>Endopterygota</taxon>
        <taxon>Hymenoptera</taxon>
        <taxon>Apocrita</taxon>
        <taxon>Aculeata</taxon>
        <taxon>Apoidea</taxon>
        <taxon>Anthophila</taxon>
        <taxon>Apidae</taxon>
        <taxon>Bombus</taxon>
        <taxon>Pyrobombus</taxon>
    </lineage>
</organism>
<evidence type="ECO:0000256" key="5">
    <source>
        <dbReference type="ARBA" id="ARBA00023180"/>
    </source>
</evidence>
<keyword evidence="4 7" id="KW-0732">Signal</keyword>
<gene>
    <name evidence="10" type="primary">LOC100749934</name>
</gene>
<feature type="signal peptide" evidence="7">
    <location>
        <begin position="1"/>
        <end position="18"/>
    </location>
</feature>
<dbReference type="Proteomes" id="UP000515180">
    <property type="component" value="Unplaced"/>
</dbReference>